<organism evidence="1">
    <name type="scientific">Arion vulgaris</name>
    <dbReference type="NCBI Taxonomy" id="1028688"/>
    <lineage>
        <taxon>Eukaryota</taxon>
        <taxon>Metazoa</taxon>
        <taxon>Spiralia</taxon>
        <taxon>Lophotrochozoa</taxon>
        <taxon>Mollusca</taxon>
        <taxon>Gastropoda</taxon>
        <taxon>Heterobranchia</taxon>
        <taxon>Euthyneura</taxon>
        <taxon>Panpulmonata</taxon>
        <taxon>Eupulmonata</taxon>
        <taxon>Stylommatophora</taxon>
        <taxon>Helicina</taxon>
        <taxon>Arionoidea</taxon>
        <taxon>Arionidae</taxon>
        <taxon>Arion</taxon>
    </lineage>
</organism>
<gene>
    <name evidence="1" type="primary">ORF137215</name>
</gene>
<name>A0A0B7ASB0_9EUPU</name>
<accession>A0A0B7ASB0</accession>
<protein>
    <submittedName>
        <fullName evidence="1">Uncharacterized protein</fullName>
    </submittedName>
</protein>
<sequence length="84" mass="9590">MHQTSMKKERSPQSVKLIRILRVGKGNHSTNLFKTIHLRTQRCLIMKKSSLEVTVLSGSYYTFTLNQSNMADLIFHNSCACLFG</sequence>
<reference evidence="1" key="1">
    <citation type="submission" date="2014-12" db="EMBL/GenBank/DDBJ databases">
        <title>Insight into the proteome of Arion vulgaris.</title>
        <authorList>
            <person name="Aradska J."/>
            <person name="Bulat T."/>
            <person name="Smidak R."/>
            <person name="Sarate P."/>
            <person name="Gangsoo J."/>
            <person name="Sialana F."/>
            <person name="Bilban M."/>
            <person name="Lubec G."/>
        </authorList>
    </citation>
    <scope>NUCLEOTIDE SEQUENCE</scope>
    <source>
        <tissue evidence="1">Skin</tissue>
    </source>
</reference>
<dbReference type="AlphaFoldDB" id="A0A0B7ASB0"/>
<proteinExistence type="predicted"/>
<dbReference type="EMBL" id="HACG01036602">
    <property type="protein sequence ID" value="CEK83467.1"/>
    <property type="molecule type" value="Transcribed_RNA"/>
</dbReference>
<evidence type="ECO:0000313" key="1">
    <source>
        <dbReference type="EMBL" id="CEK83467.1"/>
    </source>
</evidence>